<dbReference type="OrthoDB" id="421374at2759"/>
<dbReference type="GO" id="GO:0003785">
    <property type="term" value="F:actin monomer binding"/>
    <property type="evidence" value="ECO:0007669"/>
    <property type="project" value="TreeGrafter"/>
</dbReference>
<dbReference type="GO" id="GO:0005938">
    <property type="term" value="C:cell cortex"/>
    <property type="evidence" value="ECO:0007669"/>
    <property type="project" value="TreeGrafter"/>
</dbReference>
<evidence type="ECO:0008006" key="9">
    <source>
        <dbReference type="Google" id="ProtNLM"/>
    </source>
</evidence>
<dbReference type="AlphaFoldDB" id="A0A9D3YDI3"/>
<evidence type="ECO:0000256" key="5">
    <source>
        <dbReference type="ARBA" id="ARBA00023203"/>
    </source>
</evidence>
<proteinExistence type="inferred from homology"/>
<organism evidence="7 8">
    <name type="scientific">Dreissena polymorpha</name>
    <name type="common">Zebra mussel</name>
    <name type="synonym">Mytilus polymorpha</name>
    <dbReference type="NCBI Taxonomy" id="45954"/>
    <lineage>
        <taxon>Eukaryota</taxon>
        <taxon>Metazoa</taxon>
        <taxon>Spiralia</taxon>
        <taxon>Lophotrochozoa</taxon>
        <taxon>Mollusca</taxon>
        <taxon>Bivalvia</taxon>
        <taxon>Autobranchia</taxon>
        <taxon>Heteroconchia</taxon>
        <taxon>Euheterodonta</taxon>
        <taxon>Imparidentia</taxon>
        <taxon>Neoheterodontei</taxon>
        <taxon>Myida</taxon>
        <taxon>Dreissenoidea</taxon>
        <taxon>Dreissenidae</taxon>
        <taxon>Dreissena</taxon>
    </lineage>
</organism>
<dbReference type="GO" id="GO:0005856">
    <property type="term" value="C:cytoskeleton"/>
    <property type="evidence" value="ECO:0007669"/>
    <property type="project" value="UniProtKB-SubCell"/>
</dbReference>
<comment type="similarity">
    <text evidence="2">Belongs to the profilin family.</text>
</comment>
<keyword evidence="4" id="KW-0963">Cytoplasm</keyword>
<evidence type="ECO:0000256" key="3">
    <source>
        <dbReference type="ARBA" id="ARBA00011583"/>
    </source>
</evidence>
<dbReference type="InterPro" id="IPR005455">
    <property type="entry name" value="PFN_euk"/>
</dbReference>
<protein>
    <recommendedName>
        <fullName evidence="9">Profilin</fullName>
    </recommendedName>
</protein>
<dbReference type="Proteomes" id="UP000828390">
    <property type="component" value="Unassembled WGS sequence"/>
</dbReference>
<comment type="caution">
    <text evidence="7">The sequence shown here is derived from an EMBL/GenBank/DDBJ whole genome shotgun (WGS) entry which is preliminary data.</text>
</comment>
<evidence type="ECO:0000256" key="1">
    <source>
        <dbReference type="ARBA" id="ARBA00004245"/>
    </source>
</evidence>
<dbReference type="PANTHER" id="PTHR11604">
    <property type="entry name" value="PROFILIN"/>
    <property type="match status" value="1"/>
</dbReference>
<keyword evidence="8" id="KW-1185">Reference proteome</keyword>
<dbReference type="SUPFAM" id="SSF55770">
    <property type="entry name" value="Profilin (actin-binding protein)"/>
    <property type="match status" value="1"/>
</dbReference>
<keyword evidence="5" id="KW-0009">Actin-binding</keyword>
<comment type="subcellular location">
    <subcellularLocation>
        <location evidence="1">Cytoplasm</location>
        <location evidence="1">Cytoskeleton</location>
    </subcellularLocation>
</comment>
<dbReference type="InterPro" id="IPR048278">
    <property type="entry name" value="PFN"/>
</dbReference>
<evidence type="ECO:0000256" key="4">
    <source>
        <dbReference type="ARBA" id="ARBA00022490"/>
    </source>
</evidence>
<reference evidence="7" key="1">
    <citation type="journal article" date="2019" name="bioRxiv">
        <title>The Genome of the Zebra Mussel, Dreissena polymorpha: A Resource for Invasive Species Research.</title>
        <authorList>
            <person name="McCartney M.A."/>
            <person name="Auch B."/>
            <person name="Kono T."/>
            <person name="Mallez S."/>
            <person name="Zhang Y."/>
            <person name="Obille A."/>
            <person name="Becker A."/>
            <person name="Abrahante J.E."/>
            <person name="Garbe J."/>
            <person name="Badalamenti J.P."/>
            <person name="Herman A."/>
            <person name="Mangelson H."/>
            <person name="Liachko I."/>
            <person name="Sullivan S."/>
            <person name="Sone E.D."/>
            <person name="Koren S."/>
            <person name="Silverstein K.A.T."/>
            <person name="Beckman K.B."/>
            <person name="Gohl D.M."/>
        </authorList>
    </citation>
    <scope>NUCLEOTIDE SEQUENCE</scope>
    <source>
        <strain evidence="7">Duluth1</strain>
        <tissue evidence="7">Whole animal</tissue>
    </source>
</reference>
<name>A0A9D3YDI3_DREPO</name>
<sequence>MEVAMRTDVTLREEYVLKLWYTYINENLVQSTPCKAAIYDACSLRLIIASDGFYLLNNEIHNISEGMRFPEEAYRNGIDIQSRHYDVRLADGRNGIYARDGSDGCTVCKTSTLLIVVVSDQKVKSEESNEQIMKLGDFFRKIGL</sequence>
<dbReference type="InterPro" id="IPR036140">
    <property type="entry name" value="PFN_sf"/>
</dbReference>
<comment type="subunit">
    <text evidence="3">Occurs in many kinds of cells as a complex with monomeric actin in a 1:1 ratio.</text>
</comment>
<evidence type="ECO:0000313" key="7">
    <source>
        <dbReference type="EMBL" id="KAH3698563.1"/>
    </source>
</evidence>
<evidence type="ECO:0000256" key="6">
    <source>
        <dbReference type="ARBA" id="ARBA00023212"/>
    </source>
</evidence>
<accession>A0A9D3YDI3</accession>
<evidence type="ECO:0000313" key="8">
    <source>
        <dbReference type="Proteomes" id="UP000828390"/>
    </source>
</evidence>
<dbReference type="EMBL" id="JAIWYP010000016">
    <property type="protein sequence ID" value="KAH3698563.1"/>
    <property type="molecule type" value="Genomic_DNA"/>
</dbReference>
<dbReference type="Pfam" id="PF00235">
    <property type="entry name" value="Profilin"/>
    <property type="match status" value="1"/>
</dbReference>
<keyword evidence="6" id="KW-0206">Cytoskeleton</keyword>
<dbReference type="Gene3D" id="3.30.450.30">
    <property type="entry name" value="Dynein light chain 2a, cytoplasmic"/>
    <property type="match status" value="1"/>
</dbReference>
<evidence type="ECO:0000256" key="2">
    <source>
        <dbReference type="ARBA" id="ARBA00010058"/>
    </source>
</evidence>
<reference evidence="7" key="2">
    <citation type="submission" date="2020-11" db="EMBL/GenBank/DDBJ databases">
        <authorList>
            <person name="McCartney M.A."/>
            <person name="Auch B."/>
            <person name="Kono T."/>
            <person name="Mallez S."/>
            <person name="Becker A."/>
            <person name="Gohl D.M."/>
            <person name="Silverstein K.A.T."/>
            <person name="Koren S."/>
            <person name="Bechman K.B."/>
            <person name="Herman A."/>
            <person name="Abrahante J.E."/>
            <person name="Garbe J."/>
        </authorList>
    </citation>
    <scope>NUCLEOTIDE SEQUENCE</scope>
    <source>
        <strain evidence="7">Duluth1</strain>
        <tissue evidence="7">Whole animal</tissue>
    </source>
</reference>
<dbReference type="PANTHER" id="PTHR11604:SF0">
    <property type="entry name" value="PROFILIN"/>
    <property type="match status" value="1"/>
</dbReference>
<gene>
    <name evidence="7" type="ORF">DPMN_086099</name>
</gene>